<evidence type="ECO:0000313" key="3">
    <source>
        <dbReference type="Proteomes" id="UP000094527"/>
    </source>
</evidence>
<sequence length="78" mass="8410">DKYNGVNTLATLTNFLTSSKSNIMASEHETKSSNGSNSPYSDLGASDLLEKIPQQPCVSAVLDPRAWFDPSKLHPTGE</sequence>
<evidence type="ECO:0000313" key="2">
    <source>
        <dbReference type="EMBL" id="ODN04254.1"/>
    </source>
</evidence>
<accession>A0A1D2NG73</accession>
<feature type="region of interest" description="Disordered" evidence="1">
    <location>
        <begin position="25"/>
        <end position="44"/>
    </location>
</feature>
<reference evidence="2 3" key="1">
    <citation type="journal article" date="2016" name="Genome Biol. Evol.">
        <title>Gene Family Evolution Reflects Adaptation to Soil Environmental Stressors in the Genome of the Collembolan Orchesella cincta.</title>
        <authorList>
            <person name="Faddeeva-Vakhrusheva A."/>
            <person name="Derks M.F."/>
            <person name="Anvar S.Y."/>
            <person name="Agamennone V."/>
            <person name="Suring W."/>
            <person name="Smit S."/>
            <person name="van Straalen N.M."/>
            <person name="Roelofs D."/>
        </authorList>
    </citation>
    <scope>NUCLEOTIDE SEQUENCE [LARGE SCALE GENOMIC DNA]</scope>
    <source>
        <tissue evidence="2">Mixed pool</tissue>
    </source>
</reference>
<feature type="non-terminal residue" evidence="2">
    <location>
        <position position="1"/>
    </location>
</feature>
<comment type="caution">
    <text evidence="2">The sequence shown here is derived from an EMBL/GenBank/DDBJ whole genome shotgun (WGS) entry which is preliminary data.</text>
</comment>
<dbReference type="EMBL" id="LJIJ01000049">
    <property type="protein sequence ID" value="ODN04254.1"/>
    <property type="molecule type" value="Genomic_DNA"/>
</dbReference>
<name>A0A1D2NG73_ORCCI</name>
<keyword evidence="3" id="KW-1185">Reference proteome</keyword>
<organism evidence="2 3">
    <name type="scientific">Orchesella cincta</name>
    <name type="common">Springtail</name>
    <name type="synonym">Podura cincta</name>
    <dbReference type="NCBI Taxonomy" id="48709"/>
    <lineage>
        <taxon>Eukaryota</taxon>
        <taxon>Metazoa</taxon>
        <taxon>Ecdysozoa</taxon>
        <taxon>Arthropoda</taxon>
        <taxon>Hexapoda</taxon>
        <taxon>Collembola</taxon>
        <taxon>Entomobryomorpha</taxon>
        <taxon>Entomobryoidea</taxon>
        <taxon>Orchesellidae</taxon>
        <taxon>Orchesellinae</taxon>
        <taxon>Orchesella</taxon>
    </lineage>
</organism>
<gene>
    <name evidence="2" type="ORF">Ocin01_02412</name>
</gene>
<dbReference type="AlphaFoldDB" id="A0A1D2NG73"/>
<proteinExistence type="predicted"/>
<evidence type="ECO:0000256" key="1">
    <source>
        <dbReference type="SAM" id="MobiDB-lite"/>
    </source>
</evidence>
<dbReference type="Proteomes" id="UP000094527">
    <property type="component" value="Unassembled WGS sequence"/>
</dbReference>
<protein>
    <submittedName>
        <fullName evidence="2">Uncharacterized protein</fullName>
    </submittedName>
</protein>